<accession>W7XC52</accession>
<name>W7XC52_TETTS</name>
<dbReference type="Proteomes" id="UP000009168">
    <property type="component" value="Unassembled WGS sequence"/>
</dbReference>
<reference evidence="3" key="1">
    <citation type="journal article" date="2006" name="PLoS Biol.">
        <title>Macronuclear genome sequence of the ciliate Tetrahymena thermophila, a model eukaryote.</title>
        <authorList>
            <person name="Eisen J.A."/>
            <person name="Coyne R.S."/>
            <person name="Wu M."/>
            <person name="Wu D."/>
            <person name="Thiagarajan M."/>
            <person name="Wortman J.R."/>
            <person name="Badger J.H."/>
            <person name="Ren Q."/>
            <person name="Amedeo P."/>
            <person name="Jones K.M."/>
            <person name="Tallon L.J."/>
            <person name="Delcher A.L."/>
            <person name="Salzberg S.L."/>
            <person name="Silva J.C."/>
            <person name="Haas B.J."/>
            <person name="Majoros W.H."/>
            <person name="Farzad M."/>
            <person name="Carlton J.M."/>
            <person name="Smith R.K. Jr."/>
            <person name="Garg J."/>
            <person name="Pearlman R.E."/>
            <person name="Karrer K.M."/>
            <person name="Sun L."/>
            <person name="Manning G."/>
            <person name="Elde N.C."/>
            <person name="Turkewitz A.P."/>
            <person name="Asai D.J."/>
            <person name="Wilkes D.E."/>
            <person name="Wang Y."/>
            <person name="Cai H."/>
            <person name="Collins K."/>
            <person name="Stewart B.A."/>
            <person name="Lee S.R."/>
            <person name="Wilamowska K."/>
            <person name="Weinberg Z."/>
            <person name="Ruzzo W.L."/>
            <person name="Wloga D."/>
            <person name="Gaertig J."/>
            <person name="Frankel J."/>
            <person name="Tsao C.-C."/>
            <person name="Gorovsky M.A."/>
            <person name="Keeling P.J."/>
            <person name="Waller R.F."/>
            <person name="Patron N.J."/>
            <person name="Cherry J.M."/>
            <person name="Stover N.A."/>
            <person name="Krieger C.J."/>
            <person name="del Toro C."/>
            <person name="Ryder H.F."/>
            <person name="Williamson S.C."/>
            <person name="Barbeau R.A."/>
            <person name="Hamilton E.P."/>
            <person name="Orias E."/>
        </authorList>
    </citation>
    <scope>NUCLEOTIDE SEQUENCE [LARGE SCALE GENOMIC DNA]</scope>
    <source>
        <strain evidence="3">SB210</strain>
    </source>
</reference>
<dbReference type="KEGG" id="tet:TTHERM_000483639"/>
<feature type="transmembrane region" description="Helical" evidence="1">
    <location>
        <begin position="60"/>
        <end position="78"/>
    </location>
</feature>
<dbReference type="InParanoid" id="W7XC52"/>
<protein>
    <submittedName>
        <fullName evidence="2">Transmembrane protein, putative</fullName>
    </submittedName>
</protein>
<dbReference type="RefSeq" id="XP_012653411.1">
    <property type="nucleotide sequence ID" value="XM_012797957.1"/>
</dbReference>
<dbReference type="AlphaFoldDB" id="W7XC52"/>
<gene>
    <name evidence="2" type="ORF">TTHERM_000483639</name>
</gene>
<keyword evidence="1" id="KW-1133">Transmembrane helix</keyword>
<evidence type="ECO:0000256" key="1">
    <source>
        <dbReference type="SAM" id="Phobius"/>
    </source>
</evidence>
<sequence length="134" mass="15296">MNSESFEKALNGDTNGWLKGECSFSFRDSIPLLAELDQEDESNILCFILKISGYRQGTNLAYVWLLKILFSMLVTLFGENLSSSYFQLAFKQENALLSTFFGSPYQFSSSTTKMIFLAGETWVLSDFLWVNDYL</sequence>
<organism evidence="2 3">
    <name type="scientific">Tetrahymena thermophila (strain SB210)</name>
    <dbReference type="NCBI Taxonomy" id="312017"/>
    <lineage>
        <taxon>Eukaryota</taxon>
        <taxon>Sar</taxon>
        <taxon>Alveolata</taxon>
        <taxon>Ciliophora</taxon>
        <taxon>Intramacronucleata</taxon>
        <taxon>Oligohymenophorea</taxon>
        <taxon>Hymenostomatida</taxon>
        <taxon>Tetrahymenina</taxon>
        <taxon>Tetrahymenidae</taxon>
        <taxon>Tetrahymena</taxon>
    </lineage>
</organism>
<proteinExistence type="predicted"/>
<dbReference type="EMBL" id="GG662667">
    <property type="protein sequence ID" value="EWS74078.1"/>
    <property type="molecule type" value="Genomic_DNA"/>
</dbReference>
<keyword evidence="1 2" id="KW-0812">Transmembrane</keyword>
<evidence type="ECO:0000313" key="2">
    <source>
        <dbReference type="EMBL" id="EWS74078.1"/>
    </source>
</evidence>
<dbReference type="GeneID" id="24439210"/>
<keyword evidence="1" id="KW-0472">Membrane</keyword>
<keyword evidence="3" id="KW-1185">Reference proteome</keyword>
<evidence type="ECO:0000313" key="3">
    <source>
        <dbReference type="Proteomes" id="UP000009168"/>
    </source>
</evidence>